<dbReference type="InterPro" id="IPR011009">
    <property type="entry name" value="Kinase-like_dom_sf"/>
</dbReference>
<comment type="similarity">
    <text evidence="1">Belongs to the TSR2 family.</text>
</comment>
<reference evidence="6 7" key="2">
    <citation type="submission" date="2016-05" db="EMBL/GenBank/DDBJ databases">
        <title>Lineage-specific infection strategies underlie the spectrum of fungal disease in amphibians.</title>
        <authorList>
            <person name="Cuomo C.A."/>
            <person name="Farrer R.A."/>
            <person name="James T."/>
            <person name="Longcore J."/>
            <person name="Birren B."/>
        </authorList>
    </citation>
    <scope>NUCLEOTIDE SEQUENCE [LARGE SCALE GENOMIC DNA]</scope>
    <source>
        <strain evidence="6 7">JEL423</strain>
    </source>
</reference>
<feature type="domain" description="BRO1" evidence="5">
    <location>
        <begin position="685"/>
        <end position="915"/>
    </location>
</feature>
<dbReference type="PANTHER" id="PTHR45890:SF1">
    <property type="entry name" value="AARF DOMAIN CONTAINING KINASE 2"/>
    <property type="match status" value="1"/>
</dbReference>
<dbReference type="InterPro" id="IPR004328">
    <property type="entry name" value="BRO1_dom"/>
</dbReference>
<name>A0A177W8E8_BATDL</name>
<evidence type="ECO:0000259" key="5">
    <source>
        <dbReference type="PROSITE" id="PS51180"/>
    </source>
</evidence>
<comment type="similarity">
    <text evidence="2">Belongs to the protein kinase superfamily. ADCK protein kinase family.</text>
</comment>
<dbReference type="Pfam" id="PF10273">
    <property type="entry name" value="WGG"/>
    <property type="match status" value="1"/>
</dbReference>
<evidence type="ECO:0000313" key="7">
    <source>
        <dbReference type="Proteomes" id="UP000077115"/>
    </source>
</evidence>
<dbReference type="eggNOG" id="KOG1236">
    <property type="taxonomic scope" value="Eukaryota"/>
</dbReference>
<dbReference type="CDD" id="cd13971">
    <property type="entry name" value="ADCK2-like"/>
    <property type="match status" value="1"/>
</dbReference>
<dbReference type="Proteomes" id="UP000077115">
    <property type="component" value="Unassembled WGS sequence"/>
</dbReference>
<dbReference type="InterPro" id="IPR038499">
    <property type="entry name" value="BRO1_sf"/>
</dbReference>
<organism evidence="6 7">
    <name type="scientific">Batrachochytrium dendrobatidis (strain JEL423)</name>
    <dbReference type="NCBI Taxonomy" id="403673"/>
    <lineage>
        <taxon>Eukaryota</taxon>
        <taxon>Fungi</taxon>
        <taxon>Fungi incertae sedis</taxon>
        <taxon>Chytridiomycota</taxon>
        <taxon>Chytridiomycota incertae sedis</taxon>
        <taxon>Chytridiomycetes</taxon>
        <taxon>Rhizophydiales</taxon>
        <taxon>Rhizophydiales incertae sedis</taxon>
        <taxon>Batrachochytrium</taxon>
    </lineage>
</organism>
<gene>
    <name evidence="6" type="ORF">BDEG_20557</name>
</gene>
<dbReference type="Pfam" id="PF03109">
    <property type="entry name" value="ABC1"/>
    <property type="match status" value="2"/>
</dbReference>
<accession>A0A177W8E8</accession>
<dbReference type="PANTHER" id="PTHR45890">
    <property type="entry name" value="AARF DOMAIN CONTAINING KINASE 2 (PREDICTED)"/>
    <property type="match status" value="1"/>
</dbReference>
<dbReference type="OrthoDB" id="1290869at2759"/>
<evidence type="ECO:0000256" key="2">
    <source>
        <dbReference type="ARBA" id="ARBA00009670"/>
    </source>
</evidence>
<dbReference type="SUPFAM" id="SSF56112">
    <property type="entry name" value="Protein kinase-like (PK-like)"/>
    <property type="match status" value="1"/>
</dbReference>
<dbReference type="InterPro" id="IPR044095">
    <property type="entry name" value="ADCK2_dom"/>
</dbReference>
<keyword evidence="3" id="KW-0698">rRNA processing</keyword>
<proteinExistence type="inferred from homology"/>
<feature type="compositionally biased region" description="Low complexity" evidence="4">
    <location>
        <begin position="54"/>
        <end position="67"/>
    </location>
</feature>
<evidence type="ECO:0000256" key="1">
    <source>
        <dbReference type="ARBA" id="ARBA00006524"/>
    </source>
</evidence>
<dbReference type="VEuPathDB" id="FungiDB:BDEG_20557"/>
<dbReference type="Gene3D" id="1.25.40.280">
    <property type="entry name" value="alix/aip1 like domains"/>
    <property type="match status" value="1"/>
</dbReference>
<dbReference type="InterPro" id="IPR052402">
    <property type="entry name" value="ADCK_kinase"/>
</dbReference>
<evidence type="ECO:0000256" key="4">
    <source>
        <dbReference type="SAM" id="MobiDB-lite"/>
    </source>
</evidence>
<dbReference type="InterPro" id="IPR004147">
    <property type="entry name" value="ABC1_dom"/>
</dbReference>
<dbReference type="AlphaFoldDB" id="A0A177W8E8"/>
<dbReference type="Pfam" id="PF03097">
    <property type="entry name" value="BRO1"/>
    <property type="match status" value="1"/>
</dbReference>
<dbReference type="PROSITE" id="PS51180">
    <property type="entry name" value="BRO1"/>
    <property type="match status" value="1"/>
</dbReference>
<sequence length="915" mass="101572">MEHTINMIEKSFGASIDDLFIRFDHVPIGCGSVAQVYYAELRDPDQTSPAINQSDSSSLSSKVSDTVVTNGGRGKPYAVKVLHPKVRELISLDLSIMAIGASLITFIFPSAEWLSLPEEVATFGSMMTAQLDLTNEASNLQVFQNNFNSWGSVGFPSPIKQRVSPEVLVEDYIEAVPMTKVLEFGGGQFDRELAKIGLTCFLKMLILDNFVHADMHPGNIMMTFYKEAASKSKLEFIDSHYIQRLKKTTNETEWKAILSELKAKNYAPFLYIVDAGLISSLSQAHLVNFIDLFQAISEFNGRRISELMISRSKSPYTVIDAAGFQSAMLQFIQEVKEQTFALENIHVADILGFVLSKVRVHHVKIEGDFVNVAVSCMLLEGMGQRLDASMDLLHASVPFLKQAISQRLDGHVSFSETSFWNLFRGFVTSVSDNSLMKEQNAVAYPVTTLQQAWSLFEEGVIHMYGNWTALTLAYQNASNPQILSAAQPHLDLVAHTIDYFRTMGNKSSPTSPAAVAAIAETLAANLMSYFEDMFEVEVEDGSPYQIAKIIALMYQEIFVGRNAASVVKLRESSHAIAQSRQMGAWTVTSKTVQDYQSDDSDSDSDTEMENQTVIESAAKEPHMPIIDEDGFETVVRKKGGRRLLFYILALNNCLSVSQLSDLAIIMSLFGNTPTKTISSSMFQTPLLHVPTKHTDDVDFAPAFRQYIVSAYAEDPDTHAAAIAALNRARQDIRGCGKDITGRDILYRYYGQLELLDLRFPIDGKTVTILFNWYDAFTSKQVSQYSIAYEKASVIFNIAATCSSIGALQNRFDLAGLKVAFNYFQASAGLFQYINDNFLHPPSVDMSRNSVKCLGELMLAQAQECFLEKVLIEKKQGLLVAKLAAQIALVYSTVLMGLETPVSRVSLTSHGLIWSR</sequence>
<protein>
    <recommendedName>
        <fullName evidence="5">BRO1 domain-containing protein</fullName>
    </recommendedName>
</protein>
<reference evidence="6 7" key="1">
    <citation type="submission" date="2006-10" db="EMBL/GenBank/DDBJ databases">
        <title>The Genome Sequence of Batrachochytrium dendrobatidis JEL423.</title>
        <authorList>
            <consortium name="The Broad Institute Genome Sequencing Platform"/>
            <person name="Birren B."/>
            <person name="Lander E."/>
            <person name="Galagan J."/>
            <person name="Cuomo C."/>
            <person name="Devon K."/>
            <person name="Jaffe D."/>
            <person name="Butler J."/>
            <person name="Alvarez P."/>
            <person name="Gnerre S."/>
            <person name="Grabherr M."/>
            <person name="Kleber M."/>
            <person name="Mauceli E."/>
            <person name="Brockman W."/>
            <person name="Young S."/>
            <person name="LaButti K."/>
            <person name="Sykes S."/>
            <person name="DeCaprio D."/>
            <person name="Crawford M."/>
            <person name="Koehrsen M."/>
            <person name="Engels R."/>
            <person name="Montgomery P."/>
            <person name="Pearson M."/>
            <person name="Howarth C."/>
            <person name="Larson L."/>
            <person name="White J."/>
            <person name="O'Leary S."/>
            <person name="Kodira C."/>
            <person name="Zeng Q."/>
            <person name="Yandava C."/>
            <person name="Alvarado L."/>
            <person name="Longcore J."/>
            <person name="James T."/>
        </authorList>
    </citation>
    <scope>NUCLEOTIDE SEQUENCE [LARGE SCALE GENOMIC DNA]</scope>
    <source>
        <strain evidence="6 7">JEL423</strain>
    </source>
</reference>
<dbReference type="InterPro" id="IPR019398">
    <property type="entry name" value="Pre-rRNA_process_TSR2"/>
</dbReference>
<dbReference type="STRING" id="403673.A0A177W8E8"/>
<feature type="region of interest" description="Disordered" evidence="4">
    <location>
        <begin position="47"/>
        <end position="67"/>
    </location>
</feature>
<dbReference type="SMART" id="SM01041">
    <property type="entry name" value="BRO1"/>
    <property type="match status" value="1"/>
</dbReference>
<evidence type="ECO:0000256" key="3">
    <source>
        <dbReference type="ARBA" id="ARBA00022552"/>
    </source>
</evidence>
<evidence type="ECO:0000313" key="6">
    <source>
        <dbReference type="EMBL" id="OAJ36378.1"/>
    </source>
</evidence>
<dbReference type="GO" id="GO:0005739">
    <property type="term" value="C:mitochondrion"/>
    <property type="evidence" value="ECO:0007669"/>
    <property type="project" value="TreeGrafter"/>
</dbReference>
<dbReference type="GO" id="GO:0006364">
    <property type="term" value="P:rRNA processing"/>
    <property type="evidence" value="ECO:0007669"/>
    <property type="project" value="UniProtKB-KW"/>
</dbReference>
<dbReference type="EMBL" id="DS022300">
    <property type="protein sequence ID" value="OAJ36378.1"/>
    <property type="molecule type" value="Genomic_DNA"/>
</dbReference>